<dbReference type="KEGG" id="bgoe:IFJ75_11570"/>
<proteinExistence type="inferred from homology"/>
<comment type="similarity">
    <text evidence="1 5">Belongs to the FlgD family.</text>
</comment>
<protein>
    <recommendedName>
        <fullName evidence="2 5">Basal-body rod modification protein FlgD</fullName>
    </recommendedName>
</protein>
<evidence type="ECO:0000256" key="4">
    <source>
        <dbReference type="ARBA" id="ARBA00024746"/>
    </source>
</evidence>
<sequence>MTTVSSVATTTSAATSSSSALTLDMNQFLQILVTQLKTQNPLEPTDVTDFTNQLVGYAQLGAQTETNDSLSALSSSLTAMLTSGGADYIGKTAEIDSTDAPVQGGSASWTYTVGSDAASTALVVTNQDGEVVWSGTGETASGQHAFSLDQSDLTGVEDGDVLTLTSVSSDADGVGTVNAVTAFAQIDAVTFDSGTTAYQAGDAVISADDILKLYASA</sequence>
<comment type="function">
    <text evidence="4 5">Required for flagellar hook formation. May act as a scaffolding protein.</text>
</comment>
<evidence type="ECO:0000256" key="3">
    <source>
        <dbReference type="ARBA" id="ARBA00022795"/>
    </source>
</evidence>
<gene>
    <name evidence="6" type="ORF">IFJ75_11570</name>
</gene>
<name>A0A975C231_9CAUL</name>
<reference evidence="6" key="1">
    <citation type="submission" date="2020-09" db="EMBL/GenBank/DDBJ databases">
        <title>Brevundimonas sp. LVF2 isolated from a puddle in Goettingen, Germany.</title>
        <authorList>
            <person name="Friedrich I."/>
            <person name="Klassen A."/>
            <person name="Hannes N."/>
            <person name="Schneider D."/>
            <person name="Hertel R."/>
            <person name="Daniel R."/>
        </authorList>
    </citation>
    <scope>NUCLEOTIDE SEQUENCE</scope>
    <source>
        <strain evidence="6">LVF2</strain>
    </source>
</reference>
<dbReference type="EMBL" id="CP062222">
    <property type="protein sequence ID" value="QTC89931.1"/>
    <property type="molecule type" value="Genomic_DNA"/>
</dbReference>
<dbReference type="RefSeq" id="WP_207868342.1">
    <property type="nucleotide sequence ID" value="NZ_CP062222.1"/>
</dbReference>
<dbReference type="AlphaFoldDB" id="A0A975C231"/>
<keyword evidence="7" id="KW-1185">Reference proteome</keyword>
<evidence type="ECO:0000256" key="2">
    <source>
        <dbReference type="ARBA" id="ARBA00016013"/>
    </source>
</evidence>
<dbReference type="Pfam" id="PF03963">
    <property type="entry name" value="FlgD"/>
    <property type="match status" value="1"/>
</dbReference>
<dbReference type="GO" id="GO:0044781">
    <property type="term" value="P:bacterial-type flagellum organization"/>
    <property type="evidence" value="ECO:0007669"/>
    <property type="project" value="UniProtKB-UniRule"/>
</dbReference>
<evidence type="ECO:0000256" key="5">
    <source>
        <dbReference type="RuleBase" id="RU362076"/>
    </source>
</evidence>
<evidence type="ECO:0000313" key="7">
    <source>
        <dbReference type="Proteomes" id="UP000663918"/>
    </source>
</evidence>
<accession>A0A975C231</accession>
<dbReference type="InterPro" id="IPR005648">
    <property type="entry name" value="FlgD"/>
</dbReference>
<organism evidence="6 7">
    <name type="scientific">Brevundimonas goettingensis</name>
    <dbReference type="NCBI Taxonomy" id="2774190"/>
    <lineage>
        <taxon>Bacteria</taxon>
        <taxon>Pseudomonadati</taxon>
        <taxon>Pseudomonadota</taxon>
        <taxon>Alphaproteobacteria</taxon>
        <taxon>Caulobacterales</taxon>
        <taxon>Caulobacteraceae</taxon>
        <taxon>Brevundimonas</taxon>
    </lineage>
</organism>
<keyword evidence="3 5" id="KW-1005">Bacterial flagellum biogenesis</keyword>
<evidence type="ECO:0000313" key="6">
    <source>
        <dbReference type="EMBL" id="QTC89931.1"/>
    </source>
</evidence>
<dbReference type="Proteomes" id="UP000663918">
    <property type="component" value="Chromosome"/>
</dbReference>
<evidence type="ECO:0000256" key="1">
    <source>
        <dbReference type="ARBA" id="ARBA00010577"/>
    </source>
</evidence>